<evidence type="ECO:0000313" key="2">
    <source>
        <dbReference type="EMBL" id="KPV43484.1"/>
    </source>
</evidence>
<dbReference type="InterPro" id="IPR001509">
    <property type="entry name" value="Epimerase_deHydtase"/>
</dbReference>
<dbReference type="EMBL" id="LJCO01000048">
    <property type="protein sequence ID" value="KPV43484.1"/>
    <property type="molecule type" value="Genomic_DNA"/>
</dbReference>
<dbReference type="RefSeq" id="WP_054969341.1">
    <property type="nucleotide sequence ID" value="NZ_LJCO01000048.1"/>
</dbReference>
<dbReference type="PATRIC" id="fig|471514.4.peg.709"/>
<dbReference type="PANTHER" id="PTHR48079:SF6">
    <property type="entry name" value="NAD(P)-BINDING DOMAIN-CONTAINING PROTEIN-RELATED"/>
    <property type="match status" value="1"/>
</dbReference>
<evidence type="ECO:0000313" key="3">
    <source>
        <dbReference type="Proteomes" id="UP000050482"/>
    </source>
</evidence>
<protein>
    <submittedName>
        <fullName evidence="2">3-beta hydroxysteroid dehydrogenase</fullName>
    </submittedName>
</protein>
<dbReference type="Gene3D" id="3.40.50.720">
    <property type="entry name" value="NAD(P)-binding Rossmann-like Domain"/>
    <property type="match status" value="2"/>
</dbReference>
<proteinExistence type="predicted"/>
<reference evidence="2 3" key="1">
    <citation type="submission" date="2015-09" db="EMBL/GenBank/DDBJ databases">
        <title>Draft genome sequence of Alicyclobacillus ferrooxydans DSM 22381.</title>
        <authorList>
            <person name="Hemp J."/>
        </authorList>
    </citation>
    <scope>NUCLEOTIDE SEQUENCE [LARGE SCALE GENOMIC DNA]</scope>
    <source>
        <strain evidence="2 3">TC-34</strain>
    </source>
</reference>
<dbReference type="GO" id="GO:0004029">
    <property type="term" value="F:aldehyde dehydrogenase (NAD+) activity"/>
    <property type="evidence" value="ECO:0007669"/>
    <property type="project" value="TreeGrafter"/>
</dbReference>
<evidence type="ECO:0000259" key="1">
    <source>
        <dbReference type="Pfam" id="PF01370"/>
    </source>
</evidence>
<feature type="domain" description="NAD-dependent epimerase/dehydratase" evidence="1">
    <location>
        <begin position="3"/>
        <end position="73"/>
    </location>
</feature>
<dbReference type="InterPro" id="IPR051783">
    <property type="entry name" value="NAD(P)-dependent_oxidoreduct"/>
</dbReference>
<dbReference type="GO" id="GO:0005737">
    <property type="term" value="C:cytoplasm"/>
    <property type="evidence" value="ECO:0007669"/>
    <property type="project" value="TreeGrafter"/>
</dbReference>
<organism evidence="2 3">
    <name type="scientific">Alicyclobacillus ferrooxydans</name>
    <dbReference type="NCBI Taxonomy" id="471514"/>
    <lineage>
        <taxon>Bacteria</taxon>
        <taxon>Bacillati</taxon>
        <taxon>Bacillota</taxon>
        <taxon>Bacilli</taxon>
        <taxon>Bacillales</taxon>
        <taxon>Alicyclobacillaceae</taxon>
        <taxon>Alicyclobacillus</taxon>
    </lineage>
</organism>
<keyword evidence="3" id="KW-1185">Reference proteome</keyword>
<dbReference type="CDD" id="cd05262">
    <property type="entry name" value="SDR_a7"/>
    <property type="match status" value="1"/>
</dbReference>
<dbReference type="InterPro" id="IPR036291">
    <property type="entry name" value="NAD(P)-bd_dom_sf"/>
</dbReference>
<name>A0A0P9CCV6_9BACL</name>
<dbReference type="PANTHER" id="PTHR48079">
    <property type="entry name" value="PROTEIN YEEZ"/>
    <property type="match status" value="1"/>
</dbReference>
<dbReference type="Proteomes" id="UP000050482">
    <property type="component" value="Unassembled WGS sequence"/>
</dbReference>
<sequence>MRVFVTGATGYIGSAVVRELIHAGHKVVGLTRSDNGAAILKEAGAEVHHGALDDLDSLQSGAVAADGVIHLAFKNDFSDFVGSLATDLRVVETIGTALKGSGKPFVITAHANGEASENAAFALAGVRSSVVTLAPSVHDETKAGLVSLLINIARDKGVSAYVGDGSNRWPAVHRLDAARLFRLALEAAPAGSRLDGVGDEGVPFRDIAGVIGKHLNMPVVSISPEEAEAHFGFLAAFASLDTPRSSVQTQELLGWRPVHPGIIADLEQGYHFNS</sequence>
<dbReference type="OrthoDB" id="9807212at2"/>
<dbReference type="AlphaFoldDB" id="A0A0P9CCV6"/>
<accession>A0A0P9CCV6</accession>
<dbReference type="Pfam" id="PF01370">
    <property type="entry name" value="Epimerase"/>
    <property type="match status" value="1"/>
</dbReference>
<gene>
    <name evidence="2" type="ORF">AN477_11660</name>
</gene>
<dbReference type="STRING" id="471514.AN477_11660"/>
<dbReference type="SUPFAM" id="SSF51735">
    <property type="entry name" value="NAD(P)-binding Rossmann-fold domains"/>
    <property type="match status" value="1"/>
</dbReference>
<comment type="caution">
    <text evidence="2">The sequence shown here is derived from an EMBL/GenBank/DDBJ whole genome shotgun (WGS) entry which is preliminary data.</text>
</comment>